<feature type="coiled-coil region" evidence="1">
    <location>
        <begin position="145"/>
        <end position="186"/>
    </location>
</feature>
<evidence type="ECO:0000259" key="2">
    <source>
        <dbReference type="PROSITE" id="PS51192"/>
    </source>
</evidence>
<proteinExistence type="predicted"/>
<keyword evidence="4" id="KW-0255">Endonuclease</keyword>
<dbReference type="PROSITE" id="PS51194">
    <property type="entry name" value="HELICASE_CTER"/>
    <property type="match status" value="1"/>
</dbReference>
<evidence type="ECO:0000313" key="5">
    <source>
        <dbReference type="Proteomes" id="UP001337305"/>
    </source>
</evidence>
<dbReference type="SUPFAM" id="SSF52540">
    <property type="entry name" value="P-loop containing nucleoside triphosphate hydrolases"/>
    <property type="match status" value="1"/>
</dbReference>
<accession>A0ABU7XTT8</accession>
<dbReference type="InterPro" id="IPR013670">
    <property type="entry name" value="EcoEI_R_C_dom"/>
</dbReference>
<organism evidence="4 5">
    <name type="scientific">Flavivirga spongiicola</name>
    <dbReference type="NCBI Taxonomy" id="421621"/>
    <lineage>
        <taxon>Bacteria</taxon>
        <taxon>Pseudomonadati</taxon>
        <taxon>Bacteroidota</taxon>
        <taxon>Flavobacteriia</taxon>
        <taxon>Flavobacteriales</taxon>
        <taxon>Flavobacteriaceae</taxon>
        <taxon>Flavivirga</taxon>
    </lineage>
</organism>
<dbReference type="Proteomes" id="UP001337305">
    <property type="component" value="Unassembled WGS sequence"/>
</dbReference>
<dbReference type="EC" id="3.1.21.3" evidence="4"/>
<dbReference type="PANTHER" id="PTHR47396:SF1">
    <property type="entry name" value="ATP-DEPENDENT HELICASE IRC3-RELATED"/>
    <property type="match status" value="1"/>
</dbReference>
<sequence length="1078" mass="125669">MKKSNFIYLEKEYPILWNIGQTAEYTLYSDPIVTIFKVRMLGEKITELIFEEHYLEFPFDNTFHNRLKSLQFEDILPTNVLDLFFTIKGKGNQAVHDNKGSFDDAKSILFSAFKLSMWFYQTYGKTNIDDVKYSLPKNLDARHALHVLSQDYDDLEKKYNSLLQEREIKEQSLEEKQELLKRSELAAKKIDWDEKETRKLIDKQLQEAGWEAETGVLDYKKNKTLPEKGRRIAIAEWPVGSKWADYALFIGTDLYGIVEAKKYESDISTDLQQSKIYSELAEDEHEAKLLGKWRNYNVPFLFSTNGRTYLEQIKTKSGVWFLDVRNERNHSKALRGWYSPEGILELYKRNIQESNDKLKDSNISYLQDKAGLSLRDYQIKAIEAVEKIVRHKPDSKKTLLAMATGTGKTRTIIGLCYRLIKANRFKRILFLVDRRLLATQAINNFEDNKIEGLNTFAETYKVDKLKATIPDLESRLHFSTVQSMVKRLFYGNNEDVLPIDTYDCIIVDEAHRGYLQDRELDDEELNFKDQRDYVSKYRMVVDYFDAFTVGLTATPALHTTEIFGHPVYTYSYREAVIDGYLIDHEPPNIIKTKLSEEGITWKKGEKPKVYIKEDNRIEELDELEDELNIDIEGFNKMVITESFNRTVAQQLVKEIDPEGDEKTLIFAAKDEHADLIVQLLKEEYENIGIDVPDDAIAKITGKSYKPQELVTRYKNEKFPSIAVTVDLLTTGIDVPPICNLVFLRRIKSRILYEQMLGRATRRCDDIGKEVFNIFDAVKLYESLEVFSSMKPVVTNPKTSFTQLIDEFDDIESNVRAKKQLEQIISKLQRKKTKIIGQNEEIFKYNTEGKDPEAFINMLKNIEEHSIASSLSKYDQLWRFLDEFIPQPRAQYVSEHDDEYLGSERGYGKGQKPEDYLNSFKIFLEQNLNKVAALQIICTKPKELDRHSLKELKLLLDQKGFNSRNLNAAWKDSKNEDIVADIISYIRTLALGSTLISHEERIRNAVDKVRSMKDWNKIQLKWIDRFEKQLIQETIIKIEDLNKDPFMSDGGFKRLNKIFEHQLKDVIETLNDNLYIETA</sequence>
<dbReference type="GO" id="GO:0009035">
    <property type="term" value="F:type I site-specific deoxyribonuclease activity"/>
    <property type="evidence" value="ECO:0007669"/>
    <property type="project" value="UniProtKB-EC"/>
</dbReference>
<evidence type="ECO:0000259" key="3">
    <source>
        <dbReference type="PROSITE" id="PS51194"/>
    </source>
</evidence>
<dbReference type="RefSeq" id="WP_303306277.1">
    <property type="nucleotide sequence ID" value="NZ_JAODOP010000004.1"/>
</dbReference>
<reference evidence="4 5" key="1">
    <citation type="submission" date="2022-09" db="EMBL/GenBank/DDBJ databases">
        <title>Genome sequencing of Flavivirga sp. MEBiC05379.</title>
        <authorList>
            <person name="Oh H.-M."/>
            <person name="Kwon K.K."/>
            <person name="Park M.J."/>
            <person name="Yang S.-H."/>
        </authorList>
    </citation>
    <scope>NUCLEOTIDE SEQUENCE [LARGE SCALE GENOMIC DNA]</scope>
    <source>
        <strain evidence="4 5">MEBiC05379</strain>
    </source>
</reference>
<comment type="caution">
    <text evidence="4">The sequence shown here is derived from an EMBL/GenBank/DDBJ whole genome shotgun (WGS) entry which is preliminary data.</text>
</comment>
<dbReference type="InterPro" id="IPR050742">
    <property type="entry name" value="Helicase_Restrict-Modif_Enz"/>
</dbReference>
<dbReference type="InterPro" id="IPR027417">
    <property type="entry name" value="P-loop_NTPase"/>
</dbReference>
<keyword evidence="5" id="KW-1185">Reference proteome</keyword>
<dbReference type="InterPro" id="IPR001650">
    <property type="entry name" value="Helicase_C-like"/>
</dbReference>
<gene>
    <name evidence="4" type="primary">hsdR</name>
    <name evidence="4" type="ORF">N1F79_12415</name>
</gene>
<dbReference type="NCBIfam" id="NF008521">
    <property type="entry name" value="PRK11448.1"/>
    <property type="match status" value="1"/>
</dbReference>
<dbReference type="Pfam" id="PF04851">
    <property type="entry name" value="ResIII"/>
    <property type="match status" value="1"/>
</dbReference>
<dbReference type="SMART" id="SM00487">
    <property type="entry name" value="DEXDc"/>
    <property type="match status" value="1"/>
</dbReference>
<evidence type="ECO:0000256" key="1">
    <source>
        <dbReference type="SAM" id="Coils"/>
    </source>
</evidence>
<dbReference type="Pfam" id="PF00271">
    <property type="entry name" value="Helicase_C"/>
    <property type="match status" value="1"/>
</dbReference>
<protein>
    <submittedName>
        <fullName evidence="4">Type I restriction-modification system endonuclease</fullName>
        <ecNumber evidence="4">3.1.21.3</ecNumber>
    </submittedName>
</protein>
<keyword evidence="1" id="KW-0175">Coiled coil</keyword>
<dbReference type="CDD" id="cd18799">
    <property type="entry name" value="SF2_C_EcoAI-like"/>
    <property type="match status" value="1"/>
</dbReference>
<dbReference type="InterPro" id="IPR006935">
    <property type="entry name" value="Helicase/UvrB_N"/>
</dbReference>
<dbReference type="CDD" id="cd18032">
    <property type="entry name" value="DEXHc_RE_I_III_res"/>
    <property type="match status" value="1"/>
</dbReference>
<keyword evidence="4" id="KW-0540">Nuclease</keyword>
<keyword evidence="4" id="KW-0378">Hydrolase</keyword>
<feature type="domain" description="Helicase ATP-binding" evidence="2">
    <location>
        <begin position="389"/>
        <end position="573"/>
    </location>
</feature>
<feature type="coiled-coil region" evidence="1">
    <location>
        <begin position="810"/>
        <end position="837"/>
    </location>
</feature>
<feature type="domain" description="Helicase C-terminal" evidence="3">
    <location>
        <begin position="647"/>
        <end position="804"/>
    </location>
</feature>
<dbReference type="EMBL" id="JAODOP010000004">
    <property type="protein sequence ID" value="MEF3833938.1"/>
    <property type="molecule type" value="Genomic_DNA"/>
</dbReference>
<dbReference type="Pfam" id="PF08463">
    <property type="entry name" value="EcoEI_R_C"/>
    <property type="match status" value="1"/>
</dbReference>
<dbReference type="Gene3D" id="3.40.50.300">
    <property type="entry name" value="P-loop containing nucleotide triphosphate hydrolases"/>
    <property type="match status" value="2"/>
</dbReference>
<name>A0ABU7XTT8_9FLAO</name>
<dbReference type="InterPro" id="IPR014001">
    <property type="entry name" value="Helicase_ATP-bd"/>
</dbReference>
<dbReference type="PROSITE" id="PS51192">
    <property type="entry name" value="HELICASE_ATP_BIND_1"/>
    <property type="match status" value="1"/>
</dbReference>
<dbReference type="PANTHER" id="PTHR47396">
    <property type="entry name" value="TYPE I RESTRICTION ENZYME ECOKI R PROTEIN"/>
    <property type="match status" value="1"/>
</dbReference>
<dbReference type="Gene3D" id="3.90.1570.30">
    <property type="match status" value="1"/>
</dbReference>
<evidence type="ECO:0000313" key="4">
    <source>
        <dbReference type="EMBL" id="MEF3833938.1"/>
    </source>
</evidence>